<feature type="transmembrane region" description="Helical" evidence="3">
    <location>
        <begin position="287"/>
        <end position="307"/>
    </location>
</feature>
<evidence type="ECO:0000313" key="5">
    <source>
        <dbReference type="Proteomes" id="UP000734854"/>
    </source>
</evidence>
<feature type="coiled-coil region" evidence="1">
    <location>
        <begin position="124"/>
        <end position="151"/>
    </location>
</feature>
<evidence type="ECO:0000313" key="4">
    <source>
        <dbReference type="EMBL" id="KAG6471412.1"/>
    </source>
</evidence>
<organism evidence="4 5">
    <name type="scientific">Zingiber officinale</name>
    <name type="common">Ginger</name>
    <name type="synonym">Amomum zingiber</name>
    <dbReference type="NCBI Taxonomy" id="94328"/>
    <lineage>
        <taxon>Eukaryota</taxon>
        <taxon>Viridiplantae</taxon>
        <taxon>Streptophyta</taxon>
        <taxon>Embryophyta</taxon>
        <taxon>Tracheophyta</taxon>
        <taxon>Spermatophyta</taxon>
        <taxon>Magnoliopsida</taxon>
        <taxon>Liliopsida</taxon>
        <taxon>Zingiberales</taxon>
        <taxon>Zingiberaceae</taxon>
        <taxon>Zingiber</taxon>
    </lineage>
</organism>
<dbReference type="PANTHER" id="PTHR38378">
    <property type="entry name" value="MYOSIN HEAVY CHAIN-LIKE PROTEIN"/>
    <property type="match status" value="1"/>
</dbReference>
<evidence type="ECO:0000256" key="3">
    <source>
        <dbReference type="SAM" id="Phobius"/>
    </source>
</evidence>
<dbReference type="PANTHER" id="PTHR38378:SF3">
    <property type="entry name" value="MYOSIN HEAVY CHAIN-LIKE PROTEIN"/>
    <property type="match status" value="1"/>
</dbReference>
<keyword evidence="3" id="KW-1133">Transmembrane helix</keyword>
<feature type="region of interest" description="Disordered" evidence="2">
    <location>
        <begin position="65"/>
        <end position="90"/>
    </location>
</feature>
<reference evidence="4 5" key="1">
    <citation type="submission" date="2020-08" db="EMBL/GenBank/DDBJ databases">
        <title>Plant Genome Project.</title>
        <authorList>
            <person name="Zhang R.-G."/>
        </authorList>
    </citation>
    <scope>NUCLEOTIDE SEQUENCE [LARGE SCALE GENOMIC DNA]</scope>
    <source>
        <tissue evidence="4">Rhizome</tissue>
    </source>
</reference>
<feature type="compositionally biased region" description="Basic and acidic residues" evidence="2">
    <location>
        <begin position="65"/>
        <end position="78"/>
    </location>
</feature>
<dbReference type="AlphaFoldDB" id="A0A8J5EC97"/>
<sequence length="441" mass="49549">MVILFVGNVKLLTRLIQDFAGADAGGRKAQCITEMMAVLGDMQSQVQKVNVPRRREAELRRCNTDLRRGAPQRDRAKPLDPAASDTPDVQKLRRELFSSFNARRNQERMCASLCREKEFIATELARKVRELGEAEELVEDLRRQNSVLLEKLKACAPGENGDAGDGEARTHNSALQERNKALTEQLLRSVDAGRVMKRRLAEVQEENARVAEVTVAVAKSVGRIREKMNAGCAEVEEEVKSLDRVLVGLQGKLLKLCVLNRSDRVRATAMADVAHLEKMGLELKCPICYIISLIASILFFPILVYYVNTVESLAALKCGSDICFLEPIEICSVNCLQSHLLQSVKFHTTEEHNLLDDFVGTGVRVFPYLVLCNYCIIRHLNSCFSSHEQFDKHLQKHGSCIWDQYLINSNRHLVKLKVTIFSAPLLFNTTIATTKSVDTDH</sequence>
<evidence type="ECO:0000256" key="2">
    <source>
        <dbReference type="SAM" id="MobiDB-lite"/>
    </source>
</evidence>
<dbReference type="EMBL" id="JACMSC010000020">
    <property type="protein sequence ID" value="KAG6471412.1"/>
    <property type="molecule type" value="Genomic_DNA"/>
</dbReference>
<accession>A0A8J5EC97</accession>
<keyword evidence="1" id="KW-0175">Coiled coil</keyword>
<dbReference type="Proteomes" id="UP000734854">
    <property type="component" value="Unassembled WGS sequence"/>
</dbReference>
<keyword evidence="3" id="KW-0472">Membrane</keyword>
<keyword evidence="5" id="KW-1185">Reference proteome</keyword>
<name>A0A8J5EC97_ZINOF</name>
<comment type="caution">
    <text evidence="4">The sequence shown here is derived from an EMBL/GenBank/DDBJ whole genome shotgun (WGS) entry which is preliminary data.</text>
</comment>
<evidence type="ECO:0000256" key="1">
    <source>
        <dbReference type="SAM" id="Coils"/>
    </source>
</evidence>
<gene>
    <name evidence="4" type="ORF">ZIOFF_068853</name>
</gene>
<keyword evidence="3" id="KW-0812">Transmembrane</keyword>
<protein>
    <submittedName>
        <fullName evidence="4">Uncharacterized protein</fullName>
    </submittedName>
</protein>
<proteinExistence type="predicted"/>